<evidence type="ECO:0000256" key="1">
    <source>
        <dbReference type="PROSITE-ProRule" id="PRU00235"/>
    </source>
</evidence>
<dbReference type="InterPro" id="IPR009091">
    <property type="entry name" value="RCC1/BLIP-II"/>
</dbReference>
<dbReference type="OrthoDB" id="10256179at2759"/>
<reference evidence="4" key="1">
    <citation type="submission" date="2022-10" db="EMBL/GenBank/DDBJ databases">
        <title>Novel sulphate-reducing endosymbionts in the free-living metamonad Anaeramoeba.</title>
        <authorList>
            <person name="Jerlstrom-Hultqvist J."/>
            <person name="Cepicka I."/>
            <person name="Gallot-Lavallee L."/>
            <person name="Salas-Leiva D."/>
            <person name="Curtis B.A."/>
            <person name="Zahonova K."/>
            <person name="Pipaliya S."/>
            <person name="Dacks J."/>
            <person name="Roger A.J."/>
        </authorList>
    </citation>
    <scope>NUCLEOTIDE SEQUENCE</scope>
    <source>
        <strain evidence="4">BMAN</strain>
    </source>
</reference>
<dbReference type="Proteomes" id="UP001149090">
    <property type="component" value="Unassembled WGS sequence"/>
</dbReference>
<proteinExistence type="predicted"/>
<dbReference type="InterPro" id="IPR011333">
    <property type="entry name" value="SKP1/BTB/POZ_sf"/>
</dbReference>
<dbReference type="PROSITE" id="PS50097">
    <property type="entry name" value="BTB"/>
    <property type="match status" value="1"/>
</dbReference>
<dbReference type="PANTHER" id="PTHR45982:SF1">
    <property type="entry name" value="REGULATOR OF CHROMOSOME CONDENSATION"/>
    <property type="match status" value="1"/>
</dbReference>
<gene>
    <name evidence="4" type="ORF">M0811_03386</name>
</gene>
<evidence type="ECO:0000313" key="5">
    <source>
        <dbReference type="Proteomes" id="UP001149090"/>
    </source>
</evidence>
<dbReference type="SUPFAM" id="SSF50985">
    <property type="entry name" value="RCC1/BLIP-II"/>
    <property type="match status" value="2"/>
</dbReference>
<feature type="compositionally biased region" description="Basic and acidic residues" evidence="2">
    <location>
        <begin position="589"/>
        <end position="604"/>
    </location>
</feature>
<dbReference type="InterPro" id="IPR000210">
    <property type="entry name" value="BTB/POZ_dom"/>
</dbReference>
<dbReference type="Pfam" id="PF00651">
    <property type="entry name" value="BTB"/>
    <property type="match status" value="1"/>
</dbReference>
<comment type="caution">
    <text evidence="4">The sequence shown here is derived from an EMBL/GenBank/DDBJ whole genome shotgun (WGS) entry which is preliminary data.</text>
</comment>
<evidence type="ECO:0000259" key="3">
    <source>
        <dbReference type="PROSITE" id="PS50097"/>
    </source>
</evidence>
<protein>
    <submittedName>
        <fullName evidence="4">Regulator of chromosome condensation</fullName>
    </submittedName>
</protein>
<dbReference type="Gene3D" id="2.130.10.30">
    <property type="entry name" value="Regulator of chromosome condensation 1/beta-lactamase-inhibitor protein II"/>
    <property type="match status" value="1"/>
</dbReference>
<sequence>MNEILFFGSNKYPKLFKNEKDKIKKPIQFKFENENEKQIKQILTSDFSIIFLFKNGKAIEYLKEEKNSFPNPLEMGIENIQKVSVGWQTEAILTKKGDVFAKGKAINSRSPNTFIVISSLIEDKNDRIIKDIICSAFSIYLLTSNQNAYGFGSNSYGQLSSNSFTKTKPILMMKNVSKIFSGNCSNHVFLLNSNQELFGCGYNANGQLGLGEYTKETRIEKLTPIQNIPKGKIIDIQCGAFSSVILIQEKDPNQKLHKKLYSCGYYQDNGLGKNQKDINEFTEIKSSLFENDNILDFSVGNYHTLILTSNSKLIGFGRNEFGQLGNENPFYRIHPFQIELPGLRFNEEIFNYHISCGDDNSFLYYYPSSFSNLEEDLIKLFQKKRILLNQNQNQNEIQNEKLKEFISNKSIKESNQIFEMIYSNNSKINPKLYFEIKEFINSNEKIEETMKRIYLNENENEKDFIIERKEKQYKFPKLILIMRSELYRGMFLYGTEDNSNKVTDYSELSNKSFQILEYWIYSNQIADEIQITQEIIDEIQIGIDYFQLNQTNPNLFDLLINKFNNQEKKELERKQIEEKNRINTNSSLNEKEKKEKKEKKCSIF</sequence>
<evidence type="ECO:0000313" key="4">
    <source>
        <dbReference type="EMBL" id="KAJ5066053.1"/>
    </source>
</evidence>
<feature type="repeat" description="RCC1" evidence="1">
    <location>
        <begin position="195"/>
        <end position="249"/>
    </location>
</feature>
<dbReference type="Pfam" id="PF00415">
    <property type="entry name" value="RCC1"/>
    <property type="match status" value="1"/>
</dbReference>
<dbReference type="Pfam" id="PF13540">
    <property type="entry name" value="RCC1_2"/>
    <property type="match status" value="1"/>
</dbReference>
<feature type="repeat" description="RCC1" evidence="1">
    <location>
        <begin position="258"/>
        <end position="310"/>
    </location>
</feature>
<dbReference type="InterPro" id="IPR000408">
    <property type="entry name" value="Reg_chr_condens"/>
</dbReference>
<dbReference type="Gene3D" id="3.30.710.10">
    <property type="entry name" value="Potassium Channel Kv1.1, Chain A"/>
    <property type="match status" value="1"/>
</dbReference>
<evidence type="ECO:0000256" key="2">
    <source>
        <dbReference type="SAM" id="MobiDB-lite"/>
    </source>
</evidence>
<feature type="domain" description="BTB" evidence="3">
    <location>
        <begin position="462"/>
        <end position="529"/>
    </location>
</feature>
<accession>A0A9Q0L6M2</accession>
<dbReference type="EMBL" id="JAPDFW010000147">
    <property type="protein sequence ID" value="KAJ5066053.1"/>
    <property type="molecule type" value="Genomic_DNA"/>
</dbReference>
<dbReference type="SUPFAM" id="SSF54695">
    <property type="entry name" value="POZ domain"/>
    <property type="match status" value="1"/>
</dbReference>
<dbReference type="PROSITE" id="PS50012">
    <property type="entry name" value="RCC1_3"/>
    <property type="match status" value="2"/>
</dbReference>
<dbReference type="PANTHER" id="PTHR45982">
    <property type="entry name" value="REGULATOR OF CHROMOSOME CONDENSATION"/>
    <property type="match status" value="1"/>
</dbReference>
<keyword evidence="5" id="KW-1185">Reference proteome</keyword>
<dbReference type="InterPro" id="IPR051553">
    <property type="entry name" value="Ran_GTPase-activating"/>
</dbReference>
<dbReference type="AlphaFoldDB" id="A0A9Q0L6M2"/>
<name>A0A9Q0L6M2_ANAIG</name>
<feature type="region of interest" description="Disordered" evidence="2">
    <location>
        <begin position="574"/>
        <end position="604"/>
    </location>
</feature>
<organism evidence="4 5">
    <name type="scientific">Anaeramoeba ignava</name>
    <name type="common">Anaerobic marine amoeba</name>
    <dbReference type="NCBI Taxonomy" id="1746090"/>
    <lineage>
        <taxon>Eukaryota</taxon>
        <taxon>Metamonada</taxon>
        <taxon>Anaeramoebidae</taxon>
        <taxon>Anaeramoeba</taxon>
    </lineage>
</organism>